<evidence type="ECO:0000313" key="8">
    <source>
        <dbReference type="Proteomes" id="UP001595075"/>
    </source>
</evidence>
<keyword evidence="5" id="KW-0560">Oxidoreductase</keyword>
<evidence type="ECO:0000256" key="1">
    <source>
        <dbReference type="ARBA" id="ARBA00001971"/>
    </source>
</evidence>
<evidence type="ECO:0000256" key="2">
    <source>
        <dbReference type="ARBA" id="ARBA00010617"/>
    </source>
</evidence>
<comment type="similarity">
    <text evidence="2 5">Belongs to the cytochrome P450 family.</text>
</comment>
<dbReference type="PANTHER" id="PTHR24305">
    <property type="entry name" value="CYTOCHROME P450"/>
    <property type="match status" value="1"/>
</dbReference>
<name>A0ABR4BQG0_9HELO</name>
<dbReference type="InterPro" id="IPR001128">
    <property type="entry name" value="Cyt_P450"/>
</dbReference>
<evidence type="ECO:0000256" key="5">
    <source>
        <dbReference type="RuleBase" id="RU000461"/>
    </source>
</evidence>
<keyword evidence="4 5" id="KW-0408">Iron</keyword>
<dbReference type="PANTHER" id="PTHR24305:SF166">
    <property type="entry name" value="CYTOCHROME P450 12A4, MITOCHONDRIAL-RELATED"/>
    <property type="match status" value="1"/>
</dbReference>
<evidence type="ECO:0008006" key="9">
    <source>
        <dbReference type="Google" id="ProtNLM"/>
    </source>
</evidence>
<feature type="chain" id="PRO_5046695965" description="Cytochrome P450" evidence="6">
    <location>
        <begin position="23"/>
        <end position="566"/>
    </location>
</feature>
<feature type="signal peptide" evidence="6">
    <location>
        <begin position="1"/>
        <end position="22"/>
    </location>
</feature>
<dbReference type="InterPro" id="IPR017972">
    <property type="entry name" value="Cyt_P450_CS"/>
</dbReference>
<dbReference type="PRINTS" id="PR00385">
    <property type="entry name" value="P450"/>
</dbReference>
<organism evidence="7 8">
    <name type="scientific">Oculimacula yallundae</name>
    <dbReference type="NCBI Taxonomy" id="86028"/>
    <lineage>
        <taxon>Eukaryota</taxon>
        <taxon>Fungi</taxon>
        <taxon>Dikarya</taxon>
        <taxon>Ascomycota</taxon>
        <taxon>Pezizomycotina</taxon>
        <taxon>Leotiomycetes</taxon>
        <taxon>Helotiales</taxon>
        <taxon>Ploettnerulaceae</taxon>
        <taxon>Oculimacula</taxon>
    </lineage>
</organism>
<dbReference type="PROSITE" id="PS00086">
    <property type="entry name" value="CYTOCHROME_P450"/>
    <property type="match status" value="1"/>
</dbReference>
<evidence type="ECO:0000256" key="6">
    <source>
        <dbReference type="SAM" id="SignalP"/>
    </source>
</evidence>
<proteinExistence type="inferred from homology"/>
<accession>A0ABR4BQG0</accession>
<keyword evidence="5" id="KW-0349">Heme</keyword>
<comment type="caution">
    <text evidence="7">The sequence shown here is derived from an EMBL/GenBank/DDBJ whole genome shotgun (WGS) entry which is preliminary data.</text>
</comment>
<dbReference type="Pfam" id="PF00067">
    <property type="entry name" value="p450"/>
    <property type="match status" value="1"/>
</dbReference>
<dbReference type="SUPFAM" id="SSF48264">
    <property type="entry name" value="Cytochrome P450"/>
    <property type="match status" value="1"/>
</dbReference>
<keyword evidence="6" id="KW-0732">Signal</keyword>
<protein>
    <recommendedName>
        <fullName evidence="9">Cytochrome P450</fullName>
    </recommendedName>
</protein>
<dbReference type="InterPro" id="IPR036396">
    <property type="entry name" value="Cyt_P450_sf"/>
</dbReference>
<comment type="cofactor">
    <cofactor evidence="1">
        <name>heme</name>
        <dbReference type="ChEBI" id="CHEBI:30413"/>
    </cofactor>
</comment>
<keyword evidence="8" id="KW-1185">Reference proteome</keyword>
<reference evidence="7 8" key="1">
    <citation type="journal article" date="2024" name="Commun. Biol.">
        <title>Comparative genomic analysis of thermophilic fungi reveals convergent evolutionary adaptations and gene losses.</title>
        <authorList>
            <person name="Steindorff A.S."/>
            <person name="Aguilar-Pontes M.V."/>
            <person name="Robinson A.J."/>
            <person name="Andreopoulos B."/>
            <person name="LaButti K."/>
            <person name="Kuo A."/>
            <person name="Mondo S."/>
            <person name="Riley R."/>
            <person name="Otillar R."/>
            <person name="Haridas S."/>
            <person name="Lipzen A."/>
            <person name="Grimwood J."/>
            <person name="Schmutz J."/>
            <person name="Clum A."/>
            <person name="Reid I.D."/>
            <person name="Moisan M.C."/>
            <person name="Butler G."/>
            <person name="Nguyen T.T.M."/>
            <person name="Dewar K."/>
            <person name="Conant G."/>
            <person name="Drula E."/>
            <person name="Henrissat B."/>
            <person name="Hansel C."/>
            <person name="Singer S."/>
            <person name="Hutchinson M.I."/>
            <person name="de Vries R.P."/>
            <person name="Natvig D.O."/>
            <person name="Powell A.J."/>
            <person name="Tsang A."/>
            <person name="Grigoriev I.V."/>
        </authorList>
    </citation>
    <scope>NUCLEOTIDE SEQUENCE [LARGE SCALE GENOMIC DNA]</scope>
    <source>
        <strain evidence="7 8">CBS 494.80</strain>
    </source>
</reference>
<dbReference type="Gene3D" id="1.10.630.10">
    <property type="entry name" value="Cytochrome P450"/>
    <property type="match status" value="1"/>
</dbReference>
<keyword evidence="5" id="KW-0503">Monooxygenase</keyword>
<gene>
    <name evidence="7" type="ORF">VTL71DRAFT_10123</name>
</gene>
<sequence>MSYIFALCFTLPLIHLLHSVFSLIKNFQKAQSMGFPVVWSPISPYNPVWILFNKRISPILLKLPFNLGDWTKHNALDWTWTDRVNGSHVHRKYGKTFARATPRGVEVYTIDATVSRQILSRGRDFIKPGKYAKILDIYGPTVLSTNGEDWQRHRKITAATFSNATNRLVWAESIRQTRQMVEHHTTSDEPSPGMITTIGSDLSKLFLHVFTRVALGISYDFHSESEELVPEGHRMSYRDCLHNVLDDITLLHVVPMSALDLPWLPKKLADLRDSSRELLSYMTEIVNSCRADSSLGRPMVNNLLTTMLQKNEEMSRDTSGLAKRRLYLTDGEMYGNMFVYTFGGHESSAHTLSFAIYLLAAFPDVQSWLAEELQEIDVTVETTHDELLPRMTRTMAVMYETLRLFPVTPVLPKTTGLNSATIQCNGLDRVLPPGTSVYVNMPTIQVDPDIWGPDAHLWKPARWIKPSASAQRGSSGEEFIGATEGSFLVWGEGQRVCPGKRFSQVAFAAALATILSRHRIEVMPRENESFEEARQRTWEVVNDTFAVVTIKMRDPGSVVFRMIPNS</sequence>
<keyword evidence="3 5" id="KW-0479">Metal-binding</keyword>
<dbReference type="EMBL" id="JAZHXI010000025">
    <property type="protein sequence ID" value="KAL2059968.1"/>
    <property type="molecule type" value="Genomic_DNA"/>
</dbReference>
<dbReference type="Proteomes" id="UP001595075">
    <property type="component" value="Unassembled WGS sequence"/>
</dbReference>
<evidence type="ECO:0000256" key="4">
    <source>
        <dbReference type="ARBA" id="ARBA00023004"/>
    </source>
</evidence>
<evidence type="ECO:0000313" key="7">
    <source>
        <dbReference type="EMBL" id="KAL2059968.1"/>
    </source>
</evidence>
<dbReference type="InterPro" id="IPR050121">
    <property type="entry name" value="Cytochrome_P450_monoxygenase"/>
</dbReference>
<dbReference type="CDD" id="cd11070">
    <property type="entry name" value="CYP56-like"/>
    <property type="match status" value="1"/>
</dbReference>
<evidence type="ECO:0000256" key="3">
    <source>
        <dbReference type="ARBA" id="ARBA00022723"/>
    </source>
</evidence>